<dbReference type="PANTHER" id="PTHR45569:SF1">
    <property type="entry name" value="SENSOR PROTEIN KDPD"/>
    <property type="match status" value="1"/>
</dbReference>
<evidence type="ECO:0000256" key="2">
    <source>
        <dbReference type="ARBA" id="ARBA00022777"/>
    </source>
</evidence>
<accession>A0A1M4SVT9</accession>
<organism evidence="5 6">
    <name type="scientific">Ferrithrix thermotolerans DSM 19514</name>
    <dbReference type="NCBI Taxonomy" id="1121881"/>
    <lineage>
        <taxon>Bacteria</taxon>
        <taxon>Bacillati</taxon>
        <taxon>Actinomycetota</taxon>
        <taxon>Acidimicrobiia</taxon>
        <taxon>Acidimicrobiales</taxon>
        <taxon>Acidimicrobiaceae</taxon>
        <taxon>Ferrithrix</taxon>
    </lineage>
</organism>
<dbReference type="Proteomes" id="UP000184295">
    <property type="component" value="Unassembled WGS sequence"/>
</dbReference>
<keyword evidence="5" id="KW-0813">Transport</keyword>
<sequence length="60" mass="6301">MNQGALVDPAGKFRIYLGVAAGVGKTVAMLDEGRSGLKRGADVVMGFVETHQRTNVAARL</sequence>
<dbReference type="InterPro" id="IPR052023">
    <property type="entry name" value="Histidine_kinase_KdpD"/>
</dbReference>
<dbReference type="InterPro" id="IPR027417">
    <property type="entry name" value="P-loop_NTPase"/>
</dbReference>
<dbReference type="PANTHER" id="PTHR45569">
    <property type="entry name" value="SENSOR PROTEIN KDPD"/>
    <property type="match status" value="1"/>
</dbReference>
<dbReference type="GO" id="GO:0005886">
    <property type="term" value="C:plasma membrane"/>
    <property type="evidence" value="ECO:0007669"/>
    <property type="project" value="TreeGrafter"/>
</dbReference>
<dbReference type="Pfam" id="PF02702">
    <property type="entry name" value="KdpD"/>
    <property type="match status" value="1"/>
</dbReference>
<gene>
    <name evidence="5" type="ORF">SAMN02745225_00409</name>
</gene>
<keyword evidence="6" id="KW-1185">Reference proteome</keyword>
<dbReference type="OrthoDB" id="9806130at2"/>
<dbReference type="GO" id="GO:0034220">
    <property type="term" value="P:monoatomic ion transmembrane transport"/>
    <property type="evidence" value="ECO:0007669"/>
    <property type="project" value="UniProtKB-KW"/>
</dbReference>
<dbReference type="RefSeq" id="WP_143146333.1">
    <property type="nucleotide sequence ID" value="NZ_FQUL01000003.1"/>
</dbReference>
<reference evidence="6" key="1">
    <citation type="submission" date="2016-11" db="EMBL/GenBank/DDBJ databases">
        <authorList>
            <person name="Varghese N."/>
            <person name="Submissions S."/>
        </authorList>
    </citation>
    <scope>NUCLEOTIDE SEQUENCE [LARGE SCALE GENOMIC DNA]</scope>
    <source>
        <strain evidence="6">DSM 19514</strain>
    </source>
</reference>
<evidence type="ECO:0000256" key="3">
    <source>
        <dbReference type="ARBA" id="ARBA00023012"/>
    </source>
</evidence>
<protein>
    <submittedName>
        <fullName evidence="5">Osmosensitive K+ channel His kinase sensor domain-containing protein</fullName>
    </submittedName>
</protein>
<dbReference type="Gene3D" id="3.40.50.300">
    <property type="entry name" value="P-loop containing nucleotide triphosphate hydrolases"/>
    <property type="match status" value="1"/>
</dbReference>
<evidence type="ECO:0000313" key="6">
    <source>
        <dbReference type="Proteomes" id="UP000184295"/>
    </source>
</evidence>
<evidence type="ECO:0000256" key="1">
    <source>
        <dbReference type="ARBA" id="ARBA00022679"/>
    </source>
</evidence>
<keyword evidence="2 5" id="KW-0418">Kinase</keyword>
<keyword evidence="1" id="KW-0808">Transferase</keyword>
<dbReference type="GO" id="GO:0000155">
    <property type="term" value="F:phosphorelay sensor kinase activity"/>
    <property type="evidence" value="ECO:0007669"/>
    <property type="project" value="InterPro"/>
</dbReference>
<keyword evidence="5" id="KW-0406">Ion transport</keyword>
<evidence type="ECO:0000259" key="4">
    <source>
        <dbReference type="Pfam" id="PF02702"/>
    </source>
</evidence>
<keyword evidence="5" id="KW-0407">Ion channel</keyword>
<dbReference type="STRING" id="1121881.SAMN02745225_00409"/>
<name>A0A1M4SVT9_9ACTN</name>
<feature type="domain" description="Signal transduction histidine kinase osmosensitive K+ channel sensor N-terminal" evidence="4">
    <location>
        <begin position="11"/>
        <end position="59"/>
    </location>
</feature>
<evidence type="ECO:0000313" key="5">
    <source>
        <dbReference type="EMBL" id="SHE36312.1"/>
    </source>
</evidence>
<dbReference type="EMBL" id="FQUL01000003">
    <property type="protein sequence ID" value="SHE36312.1"/>
    <property type="molecule type" value="Genomic_DNA"/>
</dbReference>
<dbReference type="AlphaFoldDB" id="A0A1M4SVT9"/>
<dbReference type="InterPro" id="IPR003852">
    <property type="entry name" value="Sig_transdc_His_kinase_KdpD_N"/>
</dbReference>
<keyword evidence="3" id="KW-0902">Two-component regulatory system</keyword>
<proteinExistence type="predicted"/>